<dbReference type="Proteomes" id="UP000252189">
    <property type="component" value="Unassembled WGS sequence"/>
</dbReference>
<dbReference type="GO" id="GO:0008168">
    <property type="term" value="F:methyltransferase activity"/>
    <property type="evidence" value="ECO:0007669"/>
    <property type="project" value="UniProtKB-KW"/>
</dbReference>
<dbReference type="InterPro" id="IPR041698">
    <property type="entry name" value="Methyltransf_25"/>
</dbReference>
<dbReference type="CDD" id="cd02440">
    <property type="entry name" value="AdoMet_MTases"/>
    <property type="match status" value="1"/>
</dbReference>
<protein>
    <submittedName>
        <fullName evidence="2">Methyltransferase domain-containing protein</fullName>
    </submittedName>
</protein>
<proteinExistence type="predicted"/>
<dbReference type="EMBL" id="QPHM01000001">
    <property type="protein sequence ID" value="RCU47108.1"/>
    <property type="molecule type" value="Genomic_DNA"/>
</dbReference>
<dbReference type="PANTHER" id="PTHR43591:SF24">
    <property type="entry name" value="2-METHOXY-6-POLYPRENYL-1,4-BENZOQUINOL METHYLASE, MITOCHONDRIAL"/>
    <property type="match status" value="1"/>
</dbReference>
<evidence type="ECO:0000313" key="3">
    <source>
        <dbReference type="Proteomes" id="UP000252189"/>
    </source>
</evidence>
<comment type="caution">
    <text evidence="2">The sequence shown here is derived from an EMBL/GenBank/DDBJ whole genome shotgun (WGS) entry which is preliminary data.</text>
</comment>
<keyword evidence="2" id="KW-0808">Transferase</keyword>
<keyword evidence="2" id="KW-0489">Methyltransferase</keyword>
<reference evidence="2 3" key="1">
    <citation type="submission" date="2018-07" db="EMBL/GenBank/DDBJ databases">
        <title>Genome sequences of Haloplanus salinus JCM 18368T.</title>
        <authorList>
            <person name="Kim Y.B."/>
            <person name="Roh S.W."/>
        </authorList>
    </citation>
    <scope>NUCLEOTIDE SEQUENCE [LARGE SCALE GENOMIC DNA]</scope>
    <source>
        <strain evidence="2 3">JCM 18368</strain>
    </source>
</reference>
<dbReference type="AlphaFoldDB" id="A0A368N996"/>
<dbReference type="OrthoDB" id="182741at2157"/>
<dbReference type="GO" id="GO:0032259">
    <property type="term" value="P:methylation"/>
    <property type="evidence" value="ECO:0007669"/>
    <property type="project" value="UniProtKB-KW"/>
</dbReference>
<evidence type="ECO:0000313" key="2">
    <source>
        <dbReference type="EMBL" id="RCU47108.1"/>
    </source>
</evidence>
<sequence length="216" mass="22902">MTVDADADADVYDWWSRHPRALEMLYCLAFLGREASFRRRAMAALDPSPGEHVLELGCGTGNSFAAIRDGVGPDGAVVGLDFSRGMVRAAHERVDDAGWTNVHVVRGDACHPPVDGAVDAAYASMSLSAVPEPERAVVAIHDALRPGGRFVVLDARPFSGALGLLLNPFIVPTAEWATDWVPGVDAVAALRRTFASVSVDSFNAGSIFVATARKGD</sequence>
<name>A0A368N996_9EURY</name>
<dbReference type="SUPFAM" id="SSF53335">
    <property type="entry name" value="S-adenosyl-L-methionine-dependent methyltransferases"/>
    <property type="match status" value="1"/>
</dbReference>
<feature type="domain" description="Methyltransferase" evidence="1">
    <location>
        <begin position="53"/>
        <end position="148"/>
    </location>
</feature>
<dbReference type="Pfam" id="PF13649">
    <property type="entry name" value="Methyltransf_25"/>
    <property type="match status" value="1"/>
</dbReference>
<organism evidence="2 3">
    <name type="scientific">Haloplanus salinus</name>
    <dbReference type="NCBI Taxonomy" id="1126245"/>
    <lineage>
        <taxon>Archaea</taxon>
        <taxon>Methanobacteriati</taxon>
        <taxon>Methanobacteriota</taxon>
        <taxon>Stenosarchaea group</taxon>
        <taxon>Halobacteria</taxon>
        <taxon>Halobacteriales</taxon>
        <taxon>Haloferacaceae</taxon>
        <taxon>Haloplanus</taxon>
    </lineage>
</organism>
<accession>A0A368N996</accession>
<keyword evidence="3" id="KW-1185">Reference proteome</keyword>
<dbReference type="InterPro" id="IPR029063">
    <property type="entry name" value="SAM-dependent_MTases_sf"/>
</dbReference>
<dbReference type="RefSeq" id="WP_114448657.1">
    <property type="nucleotide sequence ID" value="NZ_QPHM01000001.1"/>
</dbReference>
<dbReference type="Gene3D" id="3.40.50.150">
    <property type="entry name" value="Vaccinia Virus protein VP39"/>
    <property type="match status" value="1"/>
</dbReference>
<evidence type="ECO:0000259" key="1">
    <source>
        <dbReference type="Pfam" id="PF13649"/>
    </source>
</evidence>
<dbReference type="PANTHER" id="PTHR43591">
    <property type="entry name" value="METHYLTRANSFERASE"/>
    <property type="match status" value="1"/>
</dbReference>
<gene>
    <name evidence="2" type="ORF">DU504_07220</name>
</gene>